<evidence type="ECO:0000256" key="2">
    <source>
        <dbReference type="ARBA" id="ARBA00010065"/>
    </source>
</evidence>
<evidence type="ECO:0000256" key="7">
    <source>
        <dbReference type="ARBA" id="ARBA00023136"/>
    </source>
</evidence>
<comment type="function">
    <text evidence="9">Catalyzes the phospholipid dependent N-acylation of the N-terminal cysteine of apolipoprotein, the last step in lipoprotein maturation.</text>
</comment>
<dbReference type="CDD" id="cd07571">
    <property type="entry name" value="ALP_N-acyl_transferase"/>
    <property type="match status" value="1"/>
</dbReference>
<dbReference type="OrthoDB" id="9804277at2"/>
<comment type="similarity">
    <text evidence="2 9">Belongs to the CN hydrolase family. Apolipoprotein N-acyltransferase subfamily.</text>
</comment>
<dbReference type="STRING" id="1301098.PKB_0727"/>
<proteinExistence type="inferred from homology"/>
<dbReference type="InterPro" id="IPR004563">
    <property type="entry name" value="Apolipo_AcylTrfase"/>
</dbReference>
<name>A0A024HAN6_PSEKB</name>
<dbReference type="InterPro" id="IPR045378">
    <property type="entry name" value="LNT_N"/>
</dbReference>
<dbReference type="Pfam" id="PF20154">
    <property type="entry name" value="LNT_N"/>
    <property type="match status" value="1"/>
</dbReference>
<comment type="pathway">
    <text evidence="9">Protein modification; lipoprotein biosynthesis (N-acyl transfer).</text>
</comment>
<dbReference type="AlphaFoldDB" id="A0A024HAN6"/>
<reference evidence="11 12" key="2">
    <citation type="submission" date="2014-05" db="EMBL/GenBank/DDBJ databases">
        <title>Genome sequence of the 3-chlorobenzoate degrading bacterium Pseudomonas knackmussii B13 shows multiple evidence for horizontal gene transfer.</title>
        <authorList>
            <person name="Miyazaki R."/>
            <person name="Bertelli C."/>
            <person name="Falquet L."/>
            <person name="Robinson-Rechavi M."/>
            <person name="Gharib W."/>
            <person name="Roy S."/>
            <person name="Van der Meer J.R."/>
        </authorList>
    </citation>
    <scope>NUCLEOTIDE SEQUENCE [LARGE SCALE GENOMIC DNA]</scope>
    <source>
        <strain evidence="11 12">B13</strain>
    </source>
</reference>
<dbReference type="InterPro" id="IPR003010">
    <property type="entry name" value="C-N_Hydrolase"/>
</dbReference>
<dbReference type="UniPathway" id="UPA00666"/>
<feature type="transmembrane region" description="Helical" evidence="9">
    <location>
        <begin position="195"/>
        <end position="212"/>
    </location>
</feature>
<dbReference type="PANTHER" id="PTHR38686:SF1">
    <property type="entry name" value="APOLIPOPROTEIN N-ACYLTRANSFERASE"/>
    <property type="match status" value="1"/>
</dbReference>
<keyword evidence="7 9" id="KW-0472">Membrane</keyword>
<keyword evidence="4 9" id="KW-0808">Transferase</keyword>
<dbReference type="GO" id="GO:0042158">
    <property type="term" value="P:lipoprotein biosynthetic process"/>
    <property type="evidence" value="ECO:0007669"/>
    <property type="project" value="UniProtKB-UniRule"/>
</dbReference>
<evidence type="ECO:0000256" key="5">
    <source>
        <dbReference type="ARBA" id="ARBA00022692"/>
    </source>
</evidence>
<feature type="transmembrane region" description="Helical" evidence="9">
    <location>
        <begin position="161"/>
        <end position="183"/>
    </location>
</feature>
<dbReference type="SUPFAM" id="SSF56317">
    <property type="entry name" value="Carbon-nitrogen hydrolase"/>
    <property type="match status" value="1"/>
</dbReference>
<feature type="transmembrane region" description="Helical" evidence="9">
    <location>
        <begin position="123"/>
        <end position="141"/>
    </location>
</feature>
<reference evidence="11 12" key="1">
    <citation type="submission" date="2013-03" db="EMBL/GenBank/DDBJ databases">
        <authorList>
            <person name="Linke B."/>
        </authorList>
    </citation>
    <scope>NUCLEOTIDE SEQUENCE [LARGE SCALE GENOMIC DNA]</scope>
    <source>
        <strain evidence="11 12">B13</strain>
    </source>
</reference>
<gene>
    <name evidence="9 11" type="primary">lnt</name>
    <name evidence="11" type="ORF">PKB_0727</name>
</gene>
<dbReference type="GO" id="GO:0005886">
    <property type="term" value="C:plasma membrane"/>
    <property type="evidence" value="ECO:0007669"/>
    <property type="project" value="UniProtKB-SubCell"/>
</dbReference>
<keyword evidence="12" id="KW-1185">Reference proteome</keyword>
<dbReference type="Proteomes" id="UP000025241">
    <property type="component" value="Chromosome I"/>
</dbReference>
<dbReference type="Gene3D" id="3.60.110.10">
    <property type="entry name" value="Carbon-nitrogen hydrolase"/>
    <property type="match status" value="1"/>
</dbReference>
<feature type="transmembrane region" description="Helical" evidence="9">
    <location>
        <begin position="479"/>
        <end position="497"/>
    </location>
</feature>
<evidence type="ECO:0000256" key="3">
    <source>
        <dbReference type="ARBA" id="ARBA00022475"/>
    </source>
</evidence>
<dbReference type="GO" id="GO:0016410">
    <property type="term" value="F:N-acyltransferase activity"/>
    <property type="evidence" value="ECO:0007669"/>
    <property type="project" value="UniProtKB-UniRule"/>
</dbReference>
<organism evidence="11 12">
    <name type="scientific">Pseudomonas knackmussii (strain DSM 6978 / CCUG 54928 / LMG 23759 / B13)</name>
    <dbReference type="NCBI Taxonomy" id="1301098"/>
    <lineage>
        <taxon>Bacteria</taxon>
        <taxon>Pseudomonadati</taxon>
        <taxon>Pseudomonadota</taxon>
        <taxon>Gammaproteobacteria</taxon>
        <taxon>Pseudomonadales</taxon>
        <taxon>Pseudomonadaceae</taxon>
        <taxon>Pseudomonas</taxon>
    </lineage>
</organism>
<dbReference type="Pfam" id="PF00795">
    <property type="entry name" value="CN_hydrolase"/>
    <property type="match status" value="1"/>
</dbReference>
<evidence type="ECO:0000259" key="10">
    <source>
        <dbReference type="PROSITE" id="PS50263"/>
    </source>
</evidence>
<dbReference type="EMBL" id="HG322950">
    <property type="protein sequence ID" value="CDF82095.1"/>
    <property type="molecule type" value="Genomic_DNA"/>
</dbReference>
<dbReference type="NCBIfam" id="TIGR00546">
    <property type="entry name" value="lnt"/>
    <property type="match status" value="1"/>
</dbReference>
<evidence type="ECO:0000256" key="9">
    <source>
        <dbReference type="HAMAP-Rule" id="MF_01148"/>
    </source>
</evidence>
<feature type="transmembrane region" description="Helical" evidence="9">
    <location>
        <begin position="58"/>
        <end position="75"/>
    </location>
</feature>
<evidence type="ECO:0000313" key="11">
    <source>
        <dbReference type="EMBL" id="CDF82095.1"/>
    </source>
</evidence>
<dbReference type="eggNOG" id="COG0815">
    <property type="taxonomic scope" value="Bacteria"/>
</dbReference>
<keyword evidence="5 9" id="KW-0812">Transmembrane</keyword>
<evidence type="ECO:0000313" key="12">
    <source>
        <dbReference type="Proteomes" id="UP000025241"/>
    </source>
</evidence>
<comment type="subcellular location">
    <subcellularLocation>
        <location evidence="1 9">Cell membrane</location>
        <topology evidence="1 9">Multi-pass membrane protein</topology>
    </subcellularLocation>
</comment>
<sequence>MRWITRPGWPGHLLALAAGAITPLALAPYGIWPLALLSVALFYLGLRGVTPRSGLWRGWWYGFGAFLAGTGWIYYSIHDFGGASPALAGFLVGGFSAGVAFFFALPAWLWVRLLRRDNAPVSDALAFAALWLGLELFRSWFLTGFPWLYTGYSQLQGPLAGLAPVGGVWLISFSIALCGALLVNLPQLTYRPARMVFGLVLLLAPWAAGIALKGHAWTTPAGSPLHVAAIQGNIAQDMKWDPAQVNAQLALYRDLSAEQHDVDLIVLPETAVPVLKDLAGNYLAMLDDLAKQKRAALITGVPVRQRDANGVHYYNGITVVGDGSGDYLKQKLVPFGEYVPMQDLLRGLISFFDLPMSDFARGPDDQALLKAKGYAIAPFICYEVVYPEFAAGLAAQSQLLLTISNDAWFGTSIGPLQHLQMAQMRALEAGRWMVRGTNNGVTALIDPQGRIAQEIPQFQQGVLHGEVTPMQGLTPYLHWRLWPLGTLAVLFAIWAAVRRQAVPEQRRLFS</sequence>
<dbReference type="PROSITE" id="PS50263">
    <property type="entry name" value="CN_HYDROLASE"/>
    <property type="match status" value="1"/>
</dbReference>
<keyword evidence="11" id="KW-0449">Lipoprotein</keyword>
<comment type="catalytic activity">
    <reaction evidence="9">
        <text>N-terminal S-1,2-diacyl-sn-glyceryl-L-cysteinyl-[lipoprotein] + a glycerophospholipid = N-acyl-S-1,2-diacyl-sn-glyceryl-L-cysteinyl-[lipoprotein] + a 2-acyl-sn-glycero-3-phospholipid + H(+)</text>
        <dbReference type="Rhea" id="RHEA:48228"/>
        <dbReference type="Rhea" id="RHEA-COMP:14681"/>
        <dbReference type="Rhea" id="RHEA-COMP:14684"/>
        <dbReference type="ChEBI" id="CHEBI:15378"/>
        <dbReference type="ChEBI" id="CHEBI:136912"/>
        <dbReference type="ChEBI" id="CHEBI:140656"/>
        <dbReference type="ChEBI" id="CHEBI:140657"/>
        <dbReference type="ChEBI" id="CHEBI:140660"/>
        <dbReference type="EC" id="2.3.1.269"/>
    </reaction>
</comment>
<feature type="transmembrane region" description="Helical" evidence="9">
    <location>
        <begin position="87"/>
        <end position="111"/>
    </location>
</feature>
<evidence type="ECO:0000256" key="6">
    <source>
        <dbReference type="ARBA" id="ARBA00022989"/>
    </source>
</evidence>
<dbReference type="EC" id="2.3.1.269" evidence="9"/>
<evidence type="ECO:0000256" key="1">
    <source>
        <dbReference type="ARBA" id="ARBA00004651"/>
    </source>
</evidence>
<dbReference type="PATRIC" id="fig|1301098.3.peg.733"/>
<dbReference type="KEGG" id="pkc:PKB_0727"/>
<dbReference type="InterPro" id="IPR036526">
    <property type="entry name" value="C-N_Hydrolase_sf"/>
</dbReference>
<accession>A0A024HAN6</accession>
<dbReference type="RefSeq" id="WP_043249101.1">
    <property type="nucleotide sequence ID" value="NZ_HG322950.1"/>
</dbReference>
<keyword evidence="6 9" id="KW-1133">Transmembrane helix</keyword>
<dbReference type="PANTHER" id="PTHR38686">
    <property type="entry name" value="APOLIPOPROTEIN N-ACYLTRANSFERASE"/>
    <property type="match status" value="1"/>
</dbReference>
<keyword evidence="3 9" id="KW-1003">Cell membrane</keyword>
<feature type="transmembrane region" description="Helical" evidence="9">
    <location>
        <begin position="29"/>
        <end position="46"/>
    </location>
</feature>
<evidence type="ECO:0000256" key="8">
    <source>
        <dbReference type="ARBA" id="ARBA00023315"/>
    </source>
</evidence>
<dbReference type="HOGENOM" id="CLU_019563_3_0_6"/>
<protein>
    <recommendedName>
        <fullName evidence="9">Apolipoprotein N-acyltransferase</fullName>
        <shortName evidence="9">ALP N-acyltransferase</shortName>
        <ecNumber evidence="9">2.3.1.269</ecNumber>
    </recommendedName>
</protein>
<feature type="domain" description="CN hydrolase" evidence="10">
    <location>
        <begin position="230"/>
        <end position="469"/>
    </location>
</feature>
<dbReference type="HAMAP" id="MF_01148">
    <property type="entry name" value="Lnt"/>
    <property type="match status" value="1"/>
</dbReference>
<evidence type="ECO:0000256" key="4">
    <source>
        <dbReference type="ARBA" id="ARBA00022679"/>
    </source>
</evidence>
<keyword evidence="8 9" id="KW-0012">Acyltransferase</keyword>